<dbReference type="InterPro" id="IPR052717">
    <property type="entry name" value="Vacuolar_transposase_reg"/>
</dbReference>
<dbReference type="GO" id="GO:0005634">
    <property type="term" value="C:nucleus"/>
    <property type="evidence" value="ECO:0007669"/>
    <property type="project" value="TreeGrafter"/>
</dbReference>
<keyword evidence="4" id="KW-1185">Reference proteome</keyword>
<organism evidence="3 4">
    <name type="scientific">Adineta ricciae</name>
    <name type="common">Rotifer</name>
    <dbReference type="NCBI Taxonomy" id="249248"/>
    <lineage>
        <taxon>Eukaryota</taxon>
        <taxon>Metazoa</taxon>
        <taxon>Spiralia</taxon>
        <taxon>Gnathifera</taxon>
        <taxon>Rotifera</taxon>
        <taxon>Eurotatoria</taxon>
        <taxon>Bdelloidea</taxon>
        <taxon>Adinetida</taxon>
        <taxon>Adinetidae</taxon>
        <taxon>Adineta</taxon>
    </lineage>
</organism>
<dbReference type="Gene3D" id="1.10.10.1070">
    <property type="entry name" value="Zinc finger, BED domain-containing"/>
    <property type="match status" value="1"/>
</dbReference>
<dbReference type="PANTHER" id="PTHR46169:SF29">
    <property type="entry name" value="DNA REPLICATION-RELATED ELEMENT FACTOR, ISOFORM A"/>
    <property type="match status" value="1"/>
</dbReference>
<dbReference type="PANTHER" id="PTHR46169">
    <property type="entry name" value="DNA REPLICATION-RELATED ELEMENT FACTOR, ISOFORM A"/>
    <property type="match status" value="1"/>
</dbReference>
<accession>A0A815KYA3</accession>
<dbReference type="SUPFAM" id="SSF140996">
    <property type="entry name" value="Hermes dimerisation domain"/>
    <property type="match status" value="1"/>
</dbReference>
<dbReference type="GO" id="GO:0006357">
    <property type="term" value="P:regulation of transcription by RNA polymerase II"/>
    <property type="evidence" value="ECO:0007669"/>
    <property type="project" value="TreeGrafter"/>
</dbReference>
<evidence type="ECO:0000256" key="1">
    <source>
        <dbReference type="SAM" id="MobiDB-lite"/>
    </source>
</evidence>
<evidence type="ECO:0000313" key="3">
    <source>
        <dbReference type="EMBL" id="CAF1402498.1"/>
    </source>
</evidence>
<reference evidence="3" key="1">
    <citation type="submission" date="2021-02" db="EMBL/GenBank/DDBJ databases">
        <authorList>
            <person name="Nowell W R."/>
        </authorList>
    </citation>
    <scope>NUCLEOTIDE SEQUENCE</scope>
</reference>
<feature type="domain" description="HAT C-terminal dimerisation" evidence="2">
    <location>
        <begin position="613"/>
        <end position="694"/>
    </location>
</feature>
<gene>
    <name evidence="3" type="ORF">XAT740_LOCUS34224</name>
</gene>
<comment type="caution">
    <text evidence="3">The sequence shown here is derived from an EMBL/GenBank/DDBJ whole genome shotgun (WGS) entry which is preliminary data.</text>
</comment>
<feature type="region of interest" description="Disordered" evidence="1">
    <location>
        <begin position="327"/>
        <end position="350"/>
    </location>
</feature>
<dbReference type="GO" id="GO:0046983">
    <property type="term" value="F:protein dimerization activity"/>
    <property type="evidence" value="ECO:0007669"/>
    <property type="project" value="InterPro"/>
</dbReference>
<dbReference type="InterPro" id="IPR012337">
    <property type="entry name" value="RNaseH-like_sf"/>
</dbReference>
<dbReference type="Pfam" id="PF05699">
    <property type="entry name" value="Dimer_Tnp_hAT"/>
    <property type="match status" value="1"/>
</dbReference>
<feature type="compositionally biased region" description="Acidic residues" evidence="1">
    <location>
        <begin position="331"/>
        <end position="350"/>
    </location>
</feature>
<dbReference type="AlphaFoldDB" id="A0A815KYA3"/>
<evidence type="ECO:0000259" key="2">
    <source>
        <dbReference type="Pfam" id="PF05699"/>
    </source>
</evidence>
<feature type="region of interest" description="Disordered" evidence="1">
    <location>
        <begin position="399"/>
        <end position="419"/>
    </location>
</feature>
<dbReference type="InterPro" id="IPR008906">
    <property type="entry name" value="HATC_C_dom"/>
</dbReference>
<dbReference type="SUPFAM" id="SSF53098">
    <property type="entry name" value="Ribonuclease H-like"/>
    <property type="match status" value="1"/>
</dbReference>
<dbReference type="Proteomes" id="UP000663828">
    <property type="component" value="Unassembled WGS sequence"/>
</dbReference>
<protein>
    <recommendedName>
        <fullName evidence="2">HAT C-terminal dimerisation domain-containing protein</fullName>
    </recommendedName>
</protein>
<name>A0A815KYA3_ADIRI</name>
<proteinExistence type="predicted"/>
<evidence type="ECO:0000313" key="4">
    <source>
        <dbReference type="Proteomes" id="UP000663828"/>
    </source>
</evidence>
<sequence length="702" mass="80006">MKFTKTSGLYSIDGSSTSSVSVIDKAQSSIPTIHILSSPARPVKSTGSAPTYTSVSIKRLLTHEKTRYLVECNPSKRATAPCWKVFGFPAMLSNESENQFEIIPGFASCRSCFETYRYIDSSTANLNSHVCPRIVHPNQQTLTMKSQTPRSTAMCKLLAQRKKEMTNLCARWVADSMRPFSIVGDYGLKEIIDKSVEIGRNLRSIDTNFSVDDILRCDRTVKNEVDRTDRVERERLKGELVGAAQSRCLSISPDIWTDNHRKISYLGATANYVDDKYVYHSIDIFCSEFTHLKKTAKHVTEMLEKQLSVFNLHEVMDKITFVSDRGSNFGVEDDNDGDSEDSSDEDDDDSVDYTVETIAQLNPTAKQVLNTITHCKSLVKYAKKANLNRQLQMERENQLTAVEDDDEESESTASSNKQNFATTLHQSSISIKNAYASLLVVLRRANQSHRIHNINMDIVEKLIVFLDAWHDVLCELQTGNSPSLFLVLPCITHLRQKLQIGMKREKGGIRFFYKRAYELLNNMFIIENDYVVATFLHPNYRQLRGATPTQVSDCFQTCRAAILPVDRSEDMEVDEGRMDIDICNEPRSKRRKLLMTSLMDKNTINKKRSSDEVDQYSKLQLDMDCVYTDPLDFWKQPQYHRAFPNLARLAKQYFSIPCSSAAVERQFSAAGQIVNQRRSNLDPSTVNNIIFLRSIEKRKRDT</sequence>
<dbReference type="EMBL" id="CAJNOR010003326">
    <property type="protein sequence ID" value="CAF1402498.1"/>
    <property type="molecule type" value="Genomic_DNA"/>
</dbReference>